<dbReference type="PANTHER" id="PTHR38432">
    <property type="entry name" value="TELA-LIKE PROTEIN SAOUHSC_01408"/>
    <property type="match status" value="1"/>
</dbReference>
<comment type="similarity">
    <text evidence="1">Belongs to the TelA family.</text>
</comment>
<dbReference type="Pfam" id="PF05816">
    <property type="entry name" value="TelA"/>
    <property type="match status" value="1"/>
</dbReference>
<dbReference type="EMBL" id="AP025523">
    <property type="protein sequence ID" value="BDE07559.1"/>
    <property type="molecule type" value="Genomic_DNA"/>
</dbReference>
<proteinExistence type="inferred from homology"/>
<evidence type="ECO:0000256" key="1">
    <source>
        <dbReference type="ARBA" id="ARBA00005541"/>
    </source>
</evidence>
<dbReference type="RefSeq" id="WP_317995141.1">
    <property type="nucleotide sequence ID" value="NZ_AP025523.1"/>
</dbReference>
<dbReference type="AlphaFoldDB" id="A0AAN2CAN8"/>
<evidence type="ECO:0000313" key="2">
    <source>
        <dbReference type="EMBL" id="BDE07559.1"/>
    </source>
</evidence>
<dbReference type="Proteomes" id="UP001317532">
    <property type="component" value="Chromosome"/>
</dbReference>
<organism evidence="2 3">
    <name type="scientific">Vulcanimicrobium alpinum</name>
    <dbReference type="NCBI Taxonomy" id="3016050"/>
    <lineage>
        <taxon>Bacteria</taxon>
        <taxon>Bacillati</taxon>
        <taxon>Vulcanimicrobiota</taxon>
        <taxon>Vulcanimicrobiia</taxon>
        <taxon>Vulcanimicrobiales</taxon>
        <taxon>Vulcanimicrobiaceae</taxon>
        <taxon>Vulcanimicrobium</taxon>
    </lineage>
</organism>
<dbReference type="KEGG" id="vab:WPS_28350"/>
<dbReference type="InterPro" id="IPR008863">
    <property type="entry name" value="Toxic_anion-R_TelA"/>
</dbReference>
<protein>
    <submittedName>
        <fullName evidence="2">Toxic anion resistance protein</fullName>
    </submittedName>
</protein>
<evidence type="ECO:0000313" key="3">
    <source>
        <dbReference type="Proteomes" id="UP001317532"/>
    </source>
</evidence>
<keyword evidence="3" id="KW-1185">Reference proteome</keyword>
<accession>A0AAN2CAN8</accession>
<gene>
    <name evidence="2" type="ORF">WPS_28350</name>
</gene>
<sequence length="392" mass="42676">MSDDQLQPPMLTPPEPVTAVAPAEAIGKVPVPPDARVALQTQAEALAHEFTRLAPESDLYKKYVQTLEALGNADIQRSANISNRLLDRPTRAMAALDEGSPVAKTLLDLRSTVEKLDPSRQGDLFSPRKLLGVLPFGNKLRDYFRGYESSQGHLNAIIEALRHGKDELLRDNASIEQEKSNMWTLMGELEKHGYLARALADAVEKEADTLDATDPEKAHALREEILFAARQKQQDIATQLAVNVQGYMALDLIKRNNAELIKGVDRATTTTVAALRTAVITAQAVANQKLVLDQITALQGTTSNLIVATSQMLRSNAVRIQEGAASATIDVEKLKEAFANVRATIDSMADYRIKALSSMERTVDALSDEVGKAKAYLETRRELALPGGDGSS</sequence>
<name>A0AAN2CAN8_UNVUL</name>
<dbReference type="PANTHER" id="PTHR38432:SF1">
    <property type="entry name" value="TELA-LIKE PROTEIN SAOUHSC_01408"/>
    <property type="match status" value="1"/>
</dbReference>
<reference evidence="2 3" key="1">
    <citation type="journal article" date="2022" name="ISME Commun">
        <title>Vulcanimicrobium alpinus gen. nov. sp. nov., the first cultivated representative of the candidate phylum 'Eremiobacterota', is a metabolically versatile aerobic anoxygenic phototroph.</title>
        <authorList>
            <person name="Yabe S."/>
            <person name="Muto K."/>
            <person name="Abe K."/>
            <person name="Yokota A."/>
            <person name="Staudigel H."/>
            <person name="Tebo B.M."/>
        </authorList>
    </citation>
    <scope>NUCLEOTIDE SEQUENCE [LARGE SCALE GENOMIC DNA]</scope>
    <source>
        <strain evidence="2 3">WC8-2</strain>
    </source>
</reference>